<evidence type="ECO:0000256" key="3">
    <source>
        <dbReference type="ARBA" id="ARBA00022729"/>
    </source>
</evidence>
<feature type="compositionally biased region" description="Low complexity" evidence="4">
    <location>
        <begin position="378"/>
        <end position="470"/>
    </location>
</feature>
<organism evidence="6 7">
    <name type="scientific">Corynebacterium imitans</name>
    <dbReference type="NCBI Taxonomy" id="156978"/>
    <lineage>
        <taxon>Bacteria</taxon>
        <taxon>Bacillati</taxon>
        <taxon>Actinomycetota</taxon>
        <taxon>Actinomycetes</taxon>
        <taxon>Mycobacteriales</taxon>
        <taxon>Corynebacteriaceae</taxon>
        <taxon>Corynebacterium</taxon>
    </lineage>
</organism>
<feature type="region of interest" description="Disordered" evidence="4">
    <location>
        <begin position="369"/>
        <end position="505"/>
    </location>
</feature>
<evidence type="ECO:0000256" key="1">
    <source>
        <dbReference type="ARBA" id="ARBA00004613"/>
    </source>
</evidence>
<name>A0A239Y3M6_9CORY</name>
<dbReference type="EMBL" id="LT906467">
    <property type="protein sequence ID" value="SNV52976.1"/>
    <property type="molecule type" value="Genomic_DNA"/>
</dbReference>
<sequence length="1093" mass="117645">MSEAEMSRKKRVRRSISAIVGAVALVCGSVAVPQANAYIQDDTLVNQHGDDLGAKPSASITLDLESDSVHAGQKTNALIRVDSEAPFPYAGGGGYGKSDVTALLLEIQIDPRLKIPLSASSIDQTAFKWSDGKERTPFDVKADAAQNAILIEFAGNDLGAAPGFELSLPVTVAEGLDPGTKLDVAVATEANIRPTLDWTYGTFKMPLDNEITDEQERGCYRPMTGEFSFINPGRYGTWLTDIWLGTNADYQLMGAPEVQVLAPGGEDYTAHVFRSPADPRVTDNPAGRPERLPVHEQDNRWLRRYEWKWNDNSMAGDTWIPEGAKVIVKQNVHSANCSFDPSTERFAAWIESRNAPLFNQDIARAQITVADPVEEPEPTTSTTTETTTETTTTTETSTTTAATTTVTPTETASTVTTTLTKTAPAVTTTPTETAPAVTTTSTETESETTTTTATSTETETATETTTATVTETEDCDCEPTTVTETTTVKEPVPTTEQVTTTEKAPERGTIGDRVWLDENGDGKEDPGEKTGVPGVTVVITDKDGNEIARTVTDEDGNWKAEVAPGEYTVTYKPGNYVASDERLIERTVKIEPGEENFDIDLGVLPGGAIGDRVWNDENGDGVQDEDEKGVPNVIVEVSREGEPTRTTYTDEQGSWRIDGLTPGVDYEIRFIKPEGWEVTGKVPGATDEEGLVAKATLKPKEYNDTYDLGLKAVKPDCDCEPETPGTIGDRVWLDENGDGKEDPGEKTGIPGVTVVVTDQDGNEVTRTVTDEDGNWKVDVTPGEYTVEYLPGDHTPSDPSQVKRTVTIEKGEKRLDVDLGVLPKGTVGDRVWNDKNGDGVQDEDEKGLSDVTVQVIRDGEPTRTTTTDKDGNWFIEGLVPNKEYEVRFIKPEGWEVTGKVPGATDEEGLISKVTLKPGERNDSYDLGLRKTKKIVEEEPTVPATPTPGVPSAPGDVLGRCAANAVASPILYLVPVALLAAVGGQVGAPYMDVINQQVAQINAEIQAQFSRSTPDWGTGNRGNDNDQFGELRAQIDAANRQLQQLAADPNVRQVGTIAAAILGVAALGGVLYDWCSNEKGEAFTSLKGSSAGKQD</sequence>
<feature type="domain" description="SD-repeat containing protein B" evidence="5">
    <location>
        <begin position="825"/>
        <end position="927"/>
    </location>
</feature>
<evidence type="ECO:0000313" key="7">
    <source>
        <dbReference type="Proteomes" id="UP000215374"/>
    </source>
</evidence>
<evidence type="ECO:0000256" key="2">
    <source>
        <dbReference type="ARBA" id="ARBA00022525"/>
    </source>
</evidence>
<dbReference type="Proteomes" id="UP000215374">
    <property type="component" value="Chromosome 1"/>
</dbReference>
<dbReference type="GO" id="GO:0005975">
    <property type="term" value="P:carbohydrate metabolic process"/>
    <property type="evidence" value="ECO:0007669"/>
    <property type="project" value="UniProtKB-ARBA"/>
</dbReference>
<evidence type="ECO:0000259" key="5">
    <source>
        <dbReference type="Pfam" id="PF17210"/>
    </source>
</evidence>
<dbReference type="PANTHER" id="PTHR23303:SF15">
    <property type="entry name" value="COLOSSIN-A"/>
    <property type="match status" value="1"/>
</dbReference>
<dbReference type="GO" id="GO:0005576">
    <property type="term" value="C:extracellular region"/>
    <property type="evidence" value="ECO:0007669"/>
    <property type="project" value="UniProtKB-SubCell"/>
</dbReference>
<dbReference type="InterPro" id="IPR013783">
    <property type="entry name" value="Ig-like_fold"/>
</dbReference>
<dbReference type="OrthoDB" id="4405494at2"/>
<dbReference type="PANTHER" id="PTHR23303">
    <property type="entry name" value="CARBOXYPEPTIDASE REGULATORY REGION-CONTAINING"/>
    <property type="match status" value="1"/>
</dbReference>
<feature type="domain" description="SD-repeat containing protein B" evidence="5">
    <location>
        <begin position="726"/>
        <end position="794"/>
    </location>
</feature>
<evidence type="ECO:0000313" key="6">
    <source>
        <dbReference type="EMBL" id="SNV52976.1"/>
    </source>
</evidence>
<dbReference type="Gene3D" id="2.60.40.10">
    <property type="entry name" value="Immunoglobulins"/>
    <property type="match status" value="4"/>
</dbReference>
<proteinExistence type="predicted"/>
<feature type="compositionally biased region" description="Low complexity" evidence="4">
    <location>
        <begin position="478"/>
        <end position="502"/>
    </location>
</feature>
<dbReference type="SUPFAM" id="SSF117074">
    <property type="entry name" value="Hypothetical protein PA1324"/>
    <property type="match status" value="4"/>
</dbReference>
<dbReference type="Pfam" id="PF17210">
    <property type="entry name" value="SdrD_B"/>
    <property type="match status" value="4"/>
</dbReference>
<dbReference type="AlphaFoldDB" id="A0A239Y3M6"/>
<accession>A0A239Y3M6</accession>
<dbReference type="InterPro" id="IPR033764">
    <property type="entry name" value="Sdr_B"/>
</dbReference>
<keyword evidence="3" id="KW-0732">Signal</keyword>
<feature type="compositionally biased region" description="Basic and acidic residues" evidence="4">
    <location>
        <begin position="513"/>
        <end position="528"/>
    </location>
</feature>
<protein>
    <submittedName>
        <fullName evidence="6">Sdr family related adhesin</fullName>
    </submittedName>
</protein>
<keyword evidence="2" id="KW-0964">Secreted</keyword>
<dbReference type="InterPro" id="IPR051417">
    <property type="entry name" value="SDr/BOS_complex"/>
</dbReference>
<reference evidence="6 7" key="1">
    <citation type="submission" date="2017-06" db="EMBL/GenBank/DDBJ databases">
        <authorList>
            <consortium name="Pathogen Informatics"/>
        </authorList>
    </citation>
    <scope>NUCLEOTIDE SEQUENCE [LARGE SCALE GENOMIC DNA]</scope>
    <source>
        <strain evidence="6 7">NCTC13015</strain>
    </source>
</reference>
<comment type="subcellular location">
    <subcellularLocation>
        <location evidence="1">Secreted</location>
    </subcellularLocation>
</comment>
<feature type="region of interest" description="Disordered" evidence="4">
    <location>
        <begin position="513"/>
        <end position="532"/>
    </location>
</feature>
<evidence type="ECO:0000256" key="4">
    <source>
        <dbReference type="SAM" id="MobiDB-lite"/>
    </source>
</evidence>
<feature type="domain" description="SD-repeat containing protein B" evidence="5">
    <location>
        <begin position="509"/>
        <end position="580"/>
    </location>
</feature>
<gene>
    <name evidence="6" type="primary">sdrF</name>
    <name evidence="6" type="ORF">SAMEA4535761_00116</name>
</gene>
<feature type="domain" description="SD-repeat containing protein B" evidence="5">
    <location>
        <begin position="608"/>
        <end position="709"/>
    </location>
</feature>